<evidence type="ECO:0000313" key="1">
    <source>
        <dbReference type="EMBL" id="OES44797.1"/>
    </source>
</evidence>
<organism evidence="1 2">
    <name type="scientific">Domibacillus iocasae</name>
    <dbReference type="NCBI Taxonomy" id="1714016"/>
    <lineage>
        <taxon>Bacteria</taxon>
        <taxon>Bacillati</taxon>
        <taxon>Bacillota</taxon>
        <taxon>Bacilli</taxon>
        <taxon>Bacillales</taxon>
        <taxon>Bacillaceae</taxon>
        <taxon>Domibacillus</taxon>
    </lineage>
</organism>
<dbReference type="EMBL" id="MAMP01000021">
    <property type="protein sequence ID" value="OES44797.1"/>
    <property type="molecule type" value="Genomic_DNA"/>
</dbReference>
<keyword evidence="2" id="KW-1185">Reference proteome</keyword>
<dbReference type="Proteomes" id="UP000095658">
    <property type="component" value="Unassembled WGS sequence"/>
</dbReference>
<accession>A0A1E7DNY3</accession>
<protein>
    <recommendedName>
        <fullName evidence="3">Aerobactin siderophore biosynthesis IucA/IucC-like C-terminal domain-containing protein</fullName>
    </recommendedName>
</protein>
<evidence type="ECO:0000313" key="2">
    <source>
        <dbReference type="Proteomes" id="UP000095658"/>
    </source>
</evidence>
<dbReference type="AlphaFoldDB" id="A0A1E7DNY3"/>
<sequence>MDRSMFKFTNGQEAAGTVLEWAKDVQLMAHSAEKELGTASLPAAASMFMRRYGLFITGHLAIFSEERRIWTGSPDEVEIVMSDGEPWPILFQLSHEKWESCGDEGAALLLKRLVDPIVTLMAKNAKLPAVISRENIFGYALWMYVHVLQDTRDLSLLKQYERFLQKQTPEEAMANFSRLTCCLYKEVPGCDKCPYCPLLKEKQCETAKTL</sequence>
<name>A0A1E7DNY3_9BACI</name>
<proteinExistence type="predicted"/>
<dbReference type="RefSeq" id="WP_069938420.1">
    <property type="nucleotide sequence ID" value="NZ_MAMP01000021.1"/>
</dbReference>
<gene>
    <name evidence="1" type="ORF">BA724_05855</name>
</gene>
<comment type="caution">
    <text evidence="1">The sequence shown here is derived from an EMBL/GenBank/DDBJ whole genome shotgun (WGS) entry which is preliminary data.</text>
</comment>
<evidence type="ECO:0008006" key="3">
    <source>
        <dbReference type="Google" id="ProtNLM"/>
    </source>
</evidence>
<dbReference type="OrthoDB" id="2962087at2"/>
<reference evidence="1 2" key="1">
    <citation type="submission" date="2016-06" db="EMBL/GenBank/DDBJ databases">
        <title>Domibacillus iocasae genome sequencing.</title>
        <authorList>
            <person name="Verma A."/>
            <person name="Pal Y."/>
            <person name="Ojha A.K."/>
            <person name="Krishnamurthi S."/>
        </authorList>
    </citation>
    <scope>NUCLEOTIDE SEQUENCE [LARGE SCALE GENOMIC DNA]</scope>
    <source>
        <strain evidence="1 2">DSM 29979</strain>
    </source>
</reference>